<reference evidence="3 4" key="1">
    <citation type="submission" date="2021-01" db="EMBL/GenBank/DDBJ databases">
        <title>Aequorivita sp. strain KX20305, a bacterium isolated from the sediment collected at a cold seep field in South China Sea.</title>
        <authorList>
            <person name="Zhang H."/>
            <person name="Li C."/>
        </authorList>
    </citation>
    <scope>NUCLEOTIDE SEQUENCE [LARGE SCALE GENOMIC DNA]</scope>
    <source>
        <strain evidence="3 4">KX20305</strain>
    </source>
</reference>
<proteinExistence type="predicted"/>
<keyword evidence="1" id="KW-0732">Signal</keyword>
<evidence type="ECO:0000256" key="1">
    <source>
        <dbReference type="SAM" id="SignalP"/>
    </source>
</evidence>
<dbReference type="InterPro" id="IPR036761">
    <property type="entry name" value="TTHA0802/YceI-like_sf"/>
</dbReference>
<sequence>MRTYKKLKLAFGTLLLTALALQTSLAQTYQLSNASSSLIIDGTSNIHDWDITAENQQGKIVVVLEDGKLVRIDQLDFSVKAESLKSGKSGMDKNTYKALNTEKHKQIVYKLKKVNAINCTSNNSCKVTTNGSLTIAGTTNSVDITFDVKVVGSKIILSGKKTLKMTDYGVEPPTAVFGTITTGDAIDVKFESNFIKQ</sequence>
<dbReference type="Gene3D" id="2.40.128.110">
    <property type="entry name" value="Lipid/polyisoprenoid-binding, YceI-like"/>
    <property type="match status" value="1"/>
</dbReference>
<dbReference type="PANTHER" id="PTHR34406">
    <property type="entry name" value="PROTEIN YCEI"/>
    <property type="match status" value="1"/>
</dbReference>
<dbReference type="Proteomes" id="UP000629420">
    <property type="component" value="Chromosome"/>
</dbReference>
<dbReference type="SUPFAM" id="SSF101874">
    <property type="entry name" value="YceI-like"/>
    <property type="match status" value="1"/>
</dbReference>
<evidence type="ECO:0000313" key="4">
    <source>
        <dbReference type="Proteomes" id="UP000629420"/>
    </source>
</evidence>
<organism evidence="3 4">
    <name type="scientific">Aequorivita iocasae</name>
    <dbReference type="NCBI Taxonomy" id="2803865"/>
    <lineage>
        <taxon>Bacteria</taxon>
        <taxon>Pseudomonadati</taxon>
        <taxon>Bacteroidota</taxon>
        <taxon>Flavobacteriia</taxon>
        <taxon>Flavobacteriales</taxon>
        <taxon>Flavobacteriaceae</taxon>
        <taxon>Aequorivita</taxon>
    </lineage>
</organism>
<evidence type="ECO:0000313" key="3">
    <source>
        <dbReference type="EMBL" id="QQX75800.1"/>
    </source>
</evidence>
<feature type="signal peptide" evidence="1">
    <location>
        <begin position="1"/>
        <end position="26"/>
    </location>
</feature>
<feature type="chain" id="PRO_5046130300" evidence="1">
    <location>
        <begin position="27"/>
        <end position="197"/>
    </location>
</feature>
<dbReference type="PANTHER" id="PTHR34406:SF1">
    <property type="entry name" value="PROTEIN YCEI"/>
    <property type="match status" value="1"/>
</dbReference>
<protein>
    <submittedName>
        <fullName evidence="3">YceI family protein</fullName>
    </submittedName>
</protein>
<gene>
    <name evidence="3" type="ORF">JK629_10705</name>
</gene>
<accession>A0ABX7DNV3</accession>
<dbReference type="InterPro" id="IPR007372">
    <property type="entry name" value="Lipid/polyisoprenoid-bd_YceI"/>
</dbReference>
<evidence type="ECO:0000259" key="2">
    <source>
        <dbReference type="SMART" id="SM00867"/>
    </source>
</evidence>
<name>A0ABX7DNV3_9FLAO</name>
<dbReference type="RefSeq" id="WP_202335614.1">
    <property type="nucleotide sequence ID" value="NZ_CP068439.1"/>
</dbReference>
<feature type="domain" description="Lipid/polyisoprenoid-binding YceI-like" evidence="2">
    <location>
        <begin position="28"/>
        <end position="195"/>
    </location>
</feature>
<keyword evidence="4" id="KW-1185">Reference proteome</keyword>
<dbReference type="Pfam" id="PF04264">
    <property type="entry name" value="YceI"/>
    <property type="match status" value="1"/>
</dbReference>
<dbReference type="EMBL" id="CP068439">
    <property type="protein sequence ID" value="QQX75800.1"/>
    <property type="molecule type" value="Genomic_DNA"/>
</dbReference>
<dbReference type="SMART" id="SM00867">
    <property type="entry name" value="YceI"/>
    <property type="match status" value="1"/>
</dbReference>